<feature type="region of interest" description="Disordered" evidence="1">
    <location>
        <begin position="190"/>
        <end position="210"/>
    </location>
</feature>
<evidence type="ECO:0000256" key="2">
    <source>
        <dbReference type="SAM" id="Phobius"/>
    </source>
</evidence>
<feature type="transmembrane region" description="Helical" evidence="2">
    <location>
        <begin position="702"/>
        <end position="724"/>
    </location>
</feature>
<dbReference type="InParanoid" id="A0A1D3CS20"/>
<keyword evidence="2" id="KW-0812">Transmembrane</keyword>
<dbReference type="AlphaFoldDB" id="A0A1D3CS20"/>
<dbReference type="EMBL" id="JROU02002177">
    <property type="protein sequence ID" value="OEH73995.1"/>
    <property type="molecule type" value="Genomic_DNA"/>
</dbReference>
<feature type="compositionally biased region" description="Acidic residues" evidence="1">
    <location>
        <begin position="441"/>
        <end position="456"/>
    </location>
</feature>
<accession>A0A1D3CS20</accession>
<proteinExistence type="predicted"/>
<dbReference type="Proteomes" id="UP000095192">
    <property type="component" value="Unassembled WGS sequence"/>
</dbReference>
<protein>
    <submittedName>
        <fullName evidence="3">SAG family member</fullName>
    </submittedName>
</protein>
<keyword evidence="4" id="KW-1185">Reference proteome</keyword>
<dbReference type="VEuPathDB" id="ToxoDB:cyc_03830"/>
<dbReference type="Pfam" id="PF11054">
    <property type="entry name" value="Surface_antigen"/>
    <property type="match status" value="3"/>
</dbReference>
<organism evidence="3 4">
    <name type="scientific">Cyclospora cayetanensis</name>
    <dbReference type="NCBI Taxonomy" id="88456"/>
    <lineage>
        <taxon>Eukaryota</taxon>
        <taxon>Sar</taxon>
        <taxon>Alveolata</taxon>
        <taxon>Apicomplexa</taxon>
        <taxon>Conoidasida</taxon>
        <taxon>Coccidia</taxon>
        <taxon>Eucoccidiorida</taxon>
        <taxon>Eimeriorina</taxon>
        <taxon>Eimeriidae</taxon>
        <taxon>Cyclospora</taxon>
    </lineage>
</organism>
<evidence type="ECO:0000313" key="3">
    <source>
        <dbReference type="EMBL" id="OEH73995.1"/>
    </source>
</evidence>
<dbReference type="VEuPathDB" id="ToxoDB:LOC34620457"/>
<name>A0A1D3CS20_9EIME</name>
<keyword evidence="2" id="KW-1133">Transmembrane helix</keyword>
<reference evidence="3 4" key="1">
    <citation type="journal article" date="2016" name="BMC Genomics">
        <title>Comparative genomics reveals Cyclospora cayetanensis possesses coccidia-like metabolism and invasion components but unique surface antigens.</title>
        <authorList>
            <person name="Liu S."/>
            <person name="Wang L."/>
            <person name="Zheng H."/>
            <person name="Xu Z."/>
            <person name="Roellig D.M."/>
            <person name="Li N."/>
            <person name="Frace M.A."/>
            <person name="Tang K."/>
            <person name="Arrowood M.J."/>
            <person name="Moss D.M."/>
            <person name="Zhang L."/>
            <person name="Feng Y."/>
            <person name="Xiao L."/>
        </authorList>
    </citation>
    <scope>NUCLEOTIDE SEQUENCE [LARGE SCALE GENOMIC DNA]</scope>
    <source>
        <strain evidence="3 4">CHN_HEN01</strain>
    </source>
</reference>
<evidence type="ECO:0000313" key="4">
    <source>
        <dbReference type="Proteomes" id="UP000095192"/>
    </source>
</evidence>
<dbReference type="InterPro" id="IPR021288">
    <property type="entry name" value="Surface_antigen"/>
</dbReference>
<feature type="region of interest" description="Disordered" evidence="1">
    <location>
        <begin position="429"/>
        <end position="457"/>
    </location>
</feature>
<comment type="caution">
    <text evidence="3">The sequence shown here is derived from an EMBL/GenBank/DDBJ whole genome shotgun (WGS) entry which is preliminary data.</text>
</comment>
<gene>
    <name evidence="3" type="ORF">cyc_03830</name>
</gene>
<sequence length="726" mass="78791">MLLQIESNTRPVIQAAYRIESTSKYLRCGVSGLCTVAVGEVTPAIRSGQNERTLMGYECSNTRANRVQFAGHGAIDRAGPAAAPSALHQRGRSPPAAAHGHFVAAVGHRTIVLQAASSGNNASELTDLTGGNEGKHCTEEINAWRKKVFPSAVDYEPLEEIPKSTKHLKEFLASTGCDALKRGSFNHITEESDTEGTDDMGRGNELEEEGQDERELILLSDESKAKLFVISAVKNEATREGTEITCKEAIEQWKTGFTVFKNKYPPEYKDNTDKYANGNAAALVSLLSKNEQKIYCGHPKGCPDENSVLVCYFKPSGIEEGSYPVTPQIWHQVEEYFKTKPTLKAHGQSNSQRRFKRGGTSVSVKEYEKVLYKLTCDDINNSTIDPAAADGYTVIFYSKEGEDAPTAEEAVKFWETGLEKLNSQFGNELPPAFTPKSASPESEDLETITDSGDDQETPGIYYDSAVAGYVSLMADGSRKMGCYNATGCTNSALICIIEDKTLVENENPISEETWEKILKIQGIRPTLQRRDADCLDEINNFRTQESLGLAPFVAVAQQKEEKTKESTVSDFLKTLTCQAIIDGNATVTDGENNKSILYHHGTEGTCSEAVTAWERGYEVFRDLELPPVYTSSEKIYKDGAATNFISLISEGTNTTVACYDATGCAESAVVCELSPSVFTEGTAPITKDTWAKLTPTVPPSGAAAISSASALLGGVLAVIAALAIQF</sequence>
<evidence type="ECO:0000256" key="1">
    <source>
        <dbReference type="SAM" id="MobiDB-lite"/>
    </source>
</evidence>
<keyword evidence="2" id="KW-0472">Membrane</keyword>